<sequence>MYLHILKKDLRRKKTMNAILLVFIALAATFIASSAGNLIAISTALDSYFDRAGLGDFTVVTANNGGNDGELIDFLNESELVESWGRSEHLYLGQNLWRNGEALELQNTGFLSSLDAQLTFFDSGDRPLTAIEDGTIYLPLKVMEDAGLVRGDTITLRTGALEMDFTVAGNVKDAFLGSSMMGSSRLLISQGDYQTLAREGDWDNQTGAIYSVKTGDAPALQRAYNRLGFPAVVACDRSLVATTYVMDTVVAAALLAVSACLILISLVILRFTITFTLEEEYREIGIMKAIGIPARKIRGLYLVKYLAIALAGATAGFFASIPFGNLFLERVGKNIVLPAAGGGRVLLHLLCCVLIVAVVVSFCSLCTRRIGSLSPIDAIRSGKSGERFHRKGALRLSRGRMPVLPFLALGDILSGFRRFAALLVTFTIGIVLIIVPVNTVNTLGSGHLIDLFGMVESDLYLNSDERTMEFLVPGGREKLRAHLRQTEETLAQEGMSADCWAETIFRFRISLGEESTSAFAIQGTGVDAGRYTYSSGSAPAGPGEVALTHITADAVGAQIGDRVKIKIGGEEKSFLVTAIYQSMNNLGEGIRFSEKEDLDYHYGFGGFATQVAFRDHPGEGEIAARAQRLKELFPRERIYTGAGYVSYMIGDTAEQVDQVKQLIVAVILAINALVALLMMKSFLTREKGEIGMLKSIGFRDEAILAWQVLRIGIILAAATLLGAALSGPIAQLSAAKAFEMMGASHIEFVVHPLEVYLLYPLLVLAVTLTVSALAALPIRRISPRETNNIE</sequence>
<evidence type="ECO:0000259" key="7">
    <source>
        <dbReference type="Pfam" id="PF02687"/>
    </source>
</evidence>
<evidence type="ECO:0000256" key="3">
    <source>
        <dbReference type="ARBA" id="ARBA00022692"/>
    </source>
</evidence>
<evidence type="ECO:0000256" key="6">
    <source>
        <dbReference type="SAM" id="Phobius"/>
    </source>
</evidence>
<dbReference type="RefSeq" id="WP_021660447.1">
    <property type="nucleotide sequence ID" value="NZ_FQVY01000001.1"/>
</dbReference>
<reference evidence="8 11" key="3">
    <citation type="journal article" date="2019" name="Nat. Med.">
        <title>A library of human gut bacterial isolates paired with longitudinal multiomics data enables mechanistic microbiome research.</title>
        <authorList>
            <person name="Poyet M."/>
            <person name="Groussin M."/>
            <person name="Gibbons S.M."/>
            <person name="Avila-Pacheco J."/>
            <person name="Jiang X."/>
            <person name="Kearney S.M."/>
            <person name="Perrotta A.R."/>
            <person name="Berdy B."/>
            <person name="Zhao S."/>
            <person name="Lieberman T.D."/>
            <person name="Swanson P.K."/>
            <person name="Smith M."/>
            <person name="Roesemann S."/>
            <person name="Alexander J.E."/>
            <person name="Rich S.A."/>
            <person name="Livny J."/>
            <person name="Vlamakis H."/>
            <person name="Clish C."/>
            <person name="Bullock K."/>
            <person name="Deik A."/>
            <person name="Scott J."/>
            <person name="Pierce K.A."/>
            <person name="Xavier R.J."/>
            <person name="Alm E.J."/>
        </authorList>
    </citation>
    <scope>NUCLEOTIDE SEQUENCE [LARGE SCALE GENOMIC DNA]</scope>
    <source>
        <strain evidence="8 11">BIOML-A2</strain>
    </source>
</reference>
<comment type="subcellular location">
    <subcellularLocation>
        <location evidence="1">Cell membrane</location>
        <topology evidence="1">Multi-pass membrane protein</topology>
    </subcellularLocation>
</comment>
<dbReference type="EMBL" id="FQVY01000001">
    <property type="protein sequence ID" value="SHF86473.1"/>
    <property type="molecule type" value="Genomic_DNA"/>
</dbReference>
<proteinExistence type="predicted"/>
<name>A0AAQ1MC71_9FIRM</name>
<feature type="domain" description="ABC3 transporter permease C-terminal" evidence="7">
    <location>
        <begin position="663"/>
        <end position="783"/>
    </location>
</feature>
<feature type="transmembrane region" description="Helical" evidence="6">
    <location>
        <begin position="704"/>
        <end position="725"/>
    </location>
</feature>
<dbReference type="EMBL" id="WWVX01000001">
    <property type="protein sequence ID" value="MZL68435.1"/>
    <property type="molecule type" value="Genomic_DNA"/>
</dbReference>
<dbReference type="Proteomes" id="UP000474718">
    <property type="component" value="Unassembled WGS sequence"/>
</dbReference>
<feature type="transmembrane region" description="Helical" evidence="6">
    <location>
        <begin position="305"/>
        <end position="325"/>
    </location>
</feature>
<feature type="domain" description="ABC3 transporter permease C-terminal" evidence="7">
    <location>
        <begin position="256"/>
        <end position="367"/>
    </location>
</feature>
<evidence type="ECO:0000313" key="10">
    <source>
        <dbReference type="Proteomes" id="UP000184089"/>
    </source>
</evidence>
<accession>A0AAQ1MC71</accession>
<evidence type="ECO:0000256" key="1">
    <source>
        <dbReference type="ARBA" id="ARBA00004651"/>
    </source>
</evidence>
<dbReference type="GO" id="GO:0005886">
    <property type="term" value="C:plasma membrane"/>
    <property type="evidence" value="ECO:0007669"/>
    <property type="project" value="UniProtKB-SubCell"/>
</dbReference>
<dbReference type="AlphaFoldDB" id="A0AAQ1MC71"/>
<dbReference type="InterPro" id="IPR038766">
    <property type="entry name" value="Membrane_comp_ABC_pdt"/>
</dbReference>
<keyword evidence="11" id="KW-1185">Reference proteome</keyword>
<evidence type="ECO:0000256" key="5">
    <source>
        <dbReference type="ARBA" id="ARBA00023136"/>
    </source>
</evidence>
<dbReference type="PANTHER" id="PTHR30287:SF2">
    <property type="entry name" value="BLL1001 PROTEIN"/>
    <property type="match status" value="1"/>
</dbReference>
<reference evidence="10" key="1">
    <citation type="submission" date="2016-11" db="EMBL/GenBank/DDBJ databases">
        <authorList>
            <person name="Jaros S."/>
            <person name="Januszkiewicz K."/>
            <person name="Wedrychowicz H."/>
        </authorList>
    </citation>
    <scope>NUCLEOTIDE SEQUENCE [LARGE SCALE GENOMIC DNA]</scope>
    <source>
        <strain evidence="10">DSM 4029</strain>
    </source>
</reference>
<keyword evidence="4 6" id="KW-1133">Transmembrane helix</keyword>
<keyword evidence="2" id="KW-1003">Cell membrane</keyword>
<dbReference type="PANTHER" id="PTHR30287">
    <property type="entry name" value="MEMBRANE COMPONENT OF PREDICTED ABC SUPERFAMILY METABOLITE UPTAKE TRANSPORTER"/>
    <property type="match status" value="1"/>
</dbReference>
<evidence type="ECO:0000313" key="9">
    <source>
        <dbReference type="EMBL" id="SHF86473.1"/>
    </source>
</evidence>
<feature type="transmembrane region" description="Helical" evidence="6">
    <location>
        <begin position="662"/>
        <end position="683"/>
    </location>
</feature>
<evidence type="ECO:0000313" key="11">
    <source>
        <dbReference type="Proteomes" id="UP000474718"/>
    </source>
</evidence>
<evidence type="ECO:0000313" key="8">
    <source>
        <dbReference type="EMBL" id="MZL68435.1"/>
    </source>
</evidence>
<feature type="transmembrane region" description="Helical" evidence="6">
    <location>
        <begin position="419"/>
        <end position="437"/>
    </location>
</feature>
<feature type="transmembrane region" description="Helical" evidence="6">
    <location>
        <begin position="756"/>
        <end position="776"/>
    </location>
</feature>
<gene>
    <name evidence="8" type="ORF">GT747_01420</name>
    <name evidence="9" type="ORF">SAMN05444424_0967</name>
</gene>
<comment type="caution">
    <text evidence="9">The sequence shown here is derived from an EMBL/GenBank/DDBJ whole genome shotgun (WGS) entry which is preliminary data.</text>
</comment>
<evidence type="ECO:0000256" key="4">
    <source>
        <dbReference type="ARBA" id="ARBA00022989"/>
    </source>
</evidence>
<keyword evidence="5 6" id="KW-0472">Membrane</keyword>
<evidence type="ECO:0000256" key="2">
    <source>
        <dbReference type="ARBA" id="ARBA00022475"/>
    </source>
</evidence>
<dbReference type="InterPro" id="IPR003838">
    <property type="entry name" value="ABC3_permease_C"/>
</dbReference>
<reference evidence="9" key="2">
    <citation type="submission" date="2016-11" db="EMBL/GenBank/DDBJ databases">
        <authorList>
            <person name="Varghese N."/>
            <person name="Submissions S."/>
        </authorList>
    </citation>
    <scope>NUCLEOTIDE SEQUENCE</scope>
    <source>
        <strain evidence="9">DSM 4029</strain>
    </source>
</reference>
<dbReference type="Pfam" id="PF02687">
    <property type="entry name" value="FtsX"/>
    <property type="match status" value="2"/>
</dbReference>
<protein>
    <submittedName>
        <fullName evidence="9">ABC transport system permease protein</fullName>
    </submittedName>
    <submittedName>
        <fullName evidence="8">FtsX-like permease family protein</fullName>
    </submittedName>
</protein>
<dbReference type="Proteomes" id="UP000184089">
    <property type="component" value="Unassembled WGS sequence"/>
</dbReference>
<keyword evidence="3 6" id="KW-0812">Transmembrane</keyword>
<feature type="transmembrane region" description="Helical" evidence="6">
    <location>
        <begin position="345"/>
        <end position="366"/>
    </location>
</feature>
<feature type="transmembrane region" description="Helical" evidence="6">
    <location>
        <begin position="249"/>
        <end position="273"/>
    </location>
</feature>
<organism evidence="9 10">
    <name type="scientific">Bittarella massiliensis</name>
    <name type="common">ex Durand et al. 2017</name>
    <dbReference type="NCBI Taxonomy" id="1720313"/>
    <lineage>
        <taxon>Bacteria</taxon>
        <taxon>Bacillati</taxon>
        <taxon>Bacillota</taxon>
        <taxon>Clostridia</taxon>
        <taxon>Eubacteriales</taxon>
        <taxon>Oscillospiraceae</taxon>
        <taxon>Bittarella (ex Durand et al. 2017)</taxon>
    </lineage>
</organism>